<feature type="transmembrane region" description="Helical" evidence="2">
    <location>
        <begin position="12"/>
        <end position="29"/>
    </location>
</feature>
<keyword evidence="4" id="KW-1185">Reference proteome</keyword>
<feature type="non-terminal residue" evidence="3">
    <location>
        <position position="1"/>
    </location>
</feature>
<evidence type="ECO:0000256" key="1">
    <source>
        <dbReference type="SAM" id="MobiDB-lite"/>
    </source>
</evidence>
<feature type="transmembrane region" description="Helical" evidence="2">
    <location>
        <begin position="41"/>
        <end position="65"/>
    </location>
</feature>
<keyword evidence="2" id="KW-0472">Membrane</keyword>
<name>A0AA38GEV1_TAXCH</name>
<keyword evidence="2" id="KW-1133">Transmembrane helix</keyword>
<feature type="compositionally biased region" description="Polar residues" evidence="1">
    <location>
        <begin position="73"/>
        <end position="82"/>
    </location>
</feature>
<keyword evidence="2" id="KW-0812">Transmembrane</keyword>
<evidence type="ECO:0000313" key="3">
    <source>
        <dbReference type="EMBL" id="KAH9320605.1"/>
    </source>
</evidence>
<proteinExistence type="predicted"/>
<dbReference type="EMBL" id="JAHRHJ020000003">
    <property type="protein sequence ID" value="KAH9320605.1"/>
    <property type="molecule type" value="Genomic_DNA"/>
</dbReference>
<protein>
    <submittedName>
        <fullName evidence="3">Uncharacterized protein</fullName>
    </submittedName>
</protein>
<accession>A0AA38GEV1</accession>
<comment type="caution">
    <text evidence="3">The sequence shown here is derived from an EMBL/GenBank/DDBJ whole genome shotgun (WGS) entry which is preliminary data.</text>
</comment>
<feature type="region of interest" description="Disordered" evidence="1">
    <location>
        <begin position="73"/>
        <end position="110"/>
    </location>
</feature>
<dbReference type="Proteomes" id="UP000824469">
    <property type="component" value="Unassembled WGS sequence"/>
</dbReference>
<evidence type="ECO:0000256" key="2">
    <source>
        <dbReference type="SAM" id="Phobius"/>
    </source>
</evidence>
<sequence>MMALSDQERNALLVYLNNSLCGTCLPLMFCPTYEVEDSEISVYESLVCLPAISMMAGGALTLVLLEKMGGSTRYQGAPNQEQRTQDRKYSSSKNQVSPSMPFLPELTRVK</sequence>
<reference evidence="3 4" key="1">
    <citation type="journal article" date="2021" name="Nat. Plants">
        <title>The Taxus genome provides insights into paclitaxel biosynthesis.</title>
        <authorList>
            <person name="Xiong X."/>
            <person name="Gou J."/>
            <person name="Liao Q."/>
            <person name="Li Y."/>
            <person name="Zhou Q."/>
            <person name="Bi G."/>
            <person name="Li C."/>
            <person name="Du R."/>
            <person name="Wang X."/>
            <person name="Sun T."/>
            <person name="Guo L."/>
            <person name="Liang H."/>
            <person name="Lu P."/>
            <person name="Wu Y."/>
            <person name="Zhang Z."/>
            <person name="Ro D.K."/>
            <person name="Shang Y."/>
            <person name="Huang S."/>
            <person name="Yan J."/>
        </authorList>
    </citation>
    <scope>NUCLEOTIDE SEQUENCE [LARGE SCALE GENOMIC DNA]</scope>
    <source>
        <strain evidence="3">Ta-2019</strain>
    </source>
</reference>
<dbReference type="AlphaFoldDB" id="A0AA38GEV1"/>
<evidence type="ECO:0000313" key="4">
    <source>
        <dbReference type="Proteomes" id="UP000824469"/>
    </source>
</evidence>
<gene>
    <name evidence="3" type="ORF">KI387_015244</name>
</gene>
<organism evidence="3 4">
    <name type="scientific">Taxus chinensis</name>
    <name type="common">Chinese yew</name>
    <name type="synonym">Taxus wallichiana var. chinensis</name>
    <dbReference type="NCBI Taxonomy" id="29808"/>
    <lineage>
        <taxon>Eukaryota</taxon>
        <taxon>Viridiplantae</taxon>
        <taxon>Streptophyta</taxon>
        <taxon>Embryophyta</taxon>
        <taxon>Tracheophyta</taxon>
        <taxon>Spermatophyta</taxon>
        <taxon>Pinopsida</taxon>
        <taxon>Pinidae</taxon>
        <taxon>Conifers II</taxon>
        <taxon>Cupressales</taxon>
        <taxon>Taxaceae</taxon>
        <taxon>Taxus</taxon>
    </lineage>
</organism>